<evidence type="ECO:0000256" key="2">
    <source>
        <dbReference type="ARBA" id="ARBA00007193"/>
    </source>
</evidence>
<evidence type="ECO:0000256" key="12">
    <source>
        <dbReference type="RuleBase" id="RU000679"/>
    </source>
</evidence>
<protein>
    <submittedName>
        <fullName evidence="13">Uncharacterized protein</fullName>
    </submittedName>
</protein>
<evidence type="ECO:0000256" key="9">
    <source>
        <dbReference type="ARBA" id="ARBA00023136"/>
    </source>
</evidence>
<evidence type="ECO:0000256" key="10">
    <source>
        <dbReference type="ARBA" id="ARBA00023201"/>
    </source>
</evidence>
<gene>
    <name evidence="13" type="ORF">DIATSA_LOCUS7434</name>
</gene>
<comment type="subcellular location">
    <subcellularLocation>
        <location evidence="1">Membrane</location>
        <topology evidence="1">Multi-pass membrane protein</topology>
    </subcellularLocation>
</comment>
<keyword evidence="14" id="KW-1185">Reference proteome</keyword>
<dbReference type="Pfam" id="PF00858">
    <property type="entry name" value="ASC"/>
    <property type="match status" value="1"/>
</dbReference>
<name>A0A9N9R485_9NEOP</name>
<sequence length="295" mass="34507">MPKGIKERKEKPPAMLSCLARIKSIMAYTKDSMLPAYHLYADFCQETTLHGMKHSVQPRVHCCESWWSAFPAITACFIQRIDPEKARVIIETYWNVSEESDPDKYDYYQGFLELIADVSFRTNLQNFWKYQNDNTVKDMDLMELASKIHPSNILKVMVSRSTGEKLHWTPVMTEVGMCVSFNSLYAKFQHIQKDDVREKQSLQQFHYLTGQCYIRVHSLRKSVRYFIHSPYEIPTAISNPTGEVTPGEELVIDYKEVEIQASEELRQLRPDQRRCRYSDEWISDSIRVILIESVA</sequence>
<keyword evidence="10 12" id="KW-0739">Sodium transport</keyword>
<dbReference type="InterPro" id="IPR001873">
    <property type="entry name" value="ENaC"/>
</dbReference>
<accession>A0A9N9R485</accession>
<evidence type="ECO:0000313" key="14">
    <source>
        <dbReference type="Proteomes" id="UP001153714"/>
    </source>
</evidence>
<dbReference type="Proteomes" id="UP001153714">
    <property type="component" value="Chromosome 20"/>
</dbReference>
<reference evidence="13" key="1">
    <citation type="submission" date="2021-12" db="EMBL/GenBank/DDBJ databases">
        <authorList>
            <person name="King R."/>
        </authorList>
    </citation>
    <scope>NUCLEOTIDE SEQUENCE</scope>
</reference>
<keyword evidence="6" id="KW-1133">Transmembrane helix</keyword>
<evidence type="ECO:0000256" key="8">
    <source>
        <dbReference type="ARBA" id="ARBA00023065"/>
    </source>
</evidence>
<keyword evidence="4 12" id="KW-0894">Sodium channel</keyword>
<evidence type="ECO:0000256" key="5">
    <source>
        <dbReference type="ARBA" id="ARBA00022692"/>
    </source>
</evidence>
<evidence type="ECO:0000256" key="7">
    <source>
        <dbReference type="ARBA" id="ARBA00023053"/>
    </source>
</evidence>
<keyword evidence="11 12" id="KW-0407">Ion channel</keyword>
<dbReference type="EMBL" id="OU893351">
    <property type="protein sequence ID" value="CAG9789727.1"/>
    <property type="molecule type" value="Genomic_DNA"/>
</dbReference>
<organism evidence="13 14">
    <name type="scientific">Diatraea saccharalis</name>
    <name type="common">sugarcane borer</name>
    <dbReference type="NCBI Taxonomy" id="40085"/>
    <lineage>
        <taxon>Eukaryota</taxon>
        <taxon>Metazoa</taxon>
        <taxon>Ecdysozoa</taxon>
        <taxon>Arthropoda</taxon>
        <taxon>Hexapoda</taxon>
        <taxon>Insecta</taxon>
        <taxon>Pterygota</taxon>
        <taxon>Neoptera</taxon>
        <taxon>Endopterygota</taxon>
        <taxon>Lepidoptera</taxon>
        <taxon>Glossata</taxon>
        <taxon>Ditrysia</taxon>
        <taxon>Pyraloidea</taxon>
        <taxon>Crambidae</taxon>
        <taxon>Crambinae</taxon>
        <taxon>Diatraea</taxon>
    </lineage>
</organism>
<keyword evidence="8 12" id="KW-0406">Ion transport</keyword>
<proteinExistence type="inferred from homology"/>
<keyword evidence="3 12" id="KW-0813">Transport</keyword>
<evidence type="ECO:0000256" key="4">
    <source>
        <dbReference type="ARBA" id="ARBA00022461"/>
    </source>
</evidence>
<keyword evidence="7" id="KW-0915">Sodium</keyword>
<evidence type="ECO:0000256" key="1">
    <source>
        <dbReference type="ARBA" id="ARBA00004141"/>
    </source>
</evidence>
<dbReference type="OrthoDB" id="5874059at2759"/>
<dbReference type="GO" id="GO:0005272">
    <property type="term" value="F:sodium channel activity"/>
    <property type="evidence" value="ECO:0007669"/>
    <property type="project" value="UniProtKB-KW"/>
</dbReference>
<evidence type="ECO:0000313" key="13">
    <source>
        <dbReference type="EMBL" id="CAG9789727.1"/>
    </source>
</evidence>
<comment type="similarity">
    <text evidence="2 12">Belongs to the amiloride-sensitive sodium channel (TC 1.A.6) family.</text>
</comment>
<reference evidence="13" key="2">
    <citation type="submission" date="2022-10" db="EMBL/GenBank/DDBJ databases">
        <authorList>
            <consortium name="ENA_rothamsted_submissions"/>
            <consortium name="culmorum"/>
            <person name="King R."/>
        </authorList>
    </citation>
    <scope>NUCLEOTIDE SEQUENCE</scope>
</reference>
<keyword evidence="5 12" id="KW-0812">Transmembrane</keyword>
<evidence type="ECO:0000256" key="11">
    <source>
        <dbReference type="ARBA" id="ARBA00023303"/>
    </source>
</evidence>
<dbReference type="AlphaFoldDB" id="A0A9N9R485"/>
<dbReference type="GO" id="GO:0016020">
    <property type="term" value="C:membrane"/>
    <property type="evidence" value="ECO:0007669"/>
    <property type="project" value="UniProtKB-SubCell"/>
</dbReference>
<evidence type="ECO:0000256" key="6">
    <source>
        <dbReference type="ARBA" id="ARBA00022989"/>
    </source>
</evidence>
<keyword evidence="9" id="KW-0472">Membrane</keyword>
<evidence type="ECO:0000256" key="3">
    <source>
        <dbReference type="ARBA" id="ARBA00022448"/>
    </source>
</evidence>